<dbReference type="Proteomes" id="UP000440694">
    <property type="component" value="Unassembled WGS sequence"/>
</dbReference>
<dbReference type="EMBL" id="WMBQ01000002">
    <property type="protein sequence ID" value="MTD95793.1"/>
    <property type="molecule type" value="Genomic_DNA"/>
</dbReference>
<organism evidence="2 3">
    <name type="scientific">Hyphomicrobium album</name>
    <dbReference type="NCBI Taxonomy" id="2665159"/>
    <lineage>
        <taxon>Bacteria</taxon>
        <taxon>Pseudomonadati</taxon>
        <taxon>Pseudomonadota</taxon>
        <taxon>Alphaproteobacteria</taxon>
        <taxon>Hyphomicrobiales</taxon>
        <taxon>Hyphomicrobiaceae</taxon>
        <taxon>Hyphomicrobium</taxon>
    </lineage>
</organism>
<dbReference type="RefSeq" id="WP_154740292.1">
    <property type="nucleotide sequence ID" value="NZ_WMBQ01000002.1"/>
</dbReference>
<protein>
    <submittedName>
        <fullName evidence="2">Uncharacterized protein</fullName>
    </submittedName>
</protein>
<dbReference type="AlphaFoldDB" id="A0A6I3KMW9"/>
<evidence type="ECO:0000256" key="1">
    <source>
        <dbReference type="SAM" id="SignalP"/>
    </source>
</evidence>
<proteinExistence type="predicted"/>
<keyword evidence="3" id="KW-1185">Reference proteome</keyword>
<accession>A0A6I3KMW9</accession>
<feature type="chain" id="PRO_5026117076" evidence="1">
    <location>
        <begin position="27"/>
        <end position="113"/>
    </location>
</feature>
<name>A0A6I3KMW9_9HYPH</name>
<evidence type="ECO:0000313" key="3">
    <source>
        <dbReference type="Proteomes" id="UP000440694"/>
    </source>
</evidence>
<evidence type="ECO:0000313" key="2">
    <source>
        <dbReference type="EMBL" id="MTD95793.1"/>
    </source>
</evidence>
<comment type="caution">
    <text evidence="2">The sequence shown here is derived from an EMBL/GenBank/DDBJ whole genome shotgun (WGS) entry which is preliminary data.</text>
</comment>
<reference evidence="2 3" key="1">
    <citation type="submission" date="2019-11" db="EMBL/GenBank/DDBJ databases">
        <title>Identification of a novel strain.</title>
        <authorList>
            <person name="Xu Q."/>
            <person name="Wang G."/>
        </authorList>
    </citation>
    <scope>NUCLEOTIDE SEQUENCE [LARGE SCALE GENOMIC DNA]</scope>
    <source>
        <strain evidence="3">xq</strain>
    </source>
</reference>
<gene>
    <name evidence="2" type="ORF">GIW81_15750</name>
</gene>
<sequence length="113" mass="12817">MRLRTTALVATAIAGLLYVSAPSASALPAASRADITTSTTAKTAGVTEEVRYRRRGYRRWGGYRRPYYGYGGYGGYGYGGYGYRPYYYRPYYYGGGYPYYYRRRPGFGIYLGF</sequence>
<feature type="signal peptide" evidence="1">
    <location>
        <begin position="1"/>
        <end position="26"/>
    </location>
</feature>
<keyword evidence="1" id="KW-0732">Signal</keyword>